<evidence type="ECO:0000313" key="2">
    <source>
        <dbReference type="EMBL" id="CAI6357156.1"/>
    </source>
</evidence>
<feature type="compositionally biased region" description="Polar residues" evidence="1">
    <location>
        <begin position="43"/>
        <end position="66"/>
    </location>
</feature>
<protein>
    <submittedName>
        <fullName evidence="2">Uncharacterized protein</fullName>
    </submittedName>
</protein>
<accession>A0AAV0WN81</accession>
<feature type="compositionally biased region" description="Polar residues" evidence="1">
    <location>
        <begin position="94"/>
        <end position="105"/>
    </location>
</feature>
<organism evidence="2 3">
    <name type="scientific">Macrosiphum euphorbiae</name>
    <name type="common">potato aphid</name>
    <dbReference type="NCBI Taxonomy" id="13131"/>
    <lineage>
        <taxon>Eukaryota</taxon>
        <taxon>Metazoa</taxon>
        <taxon>Ecdysozoa</taxon>
        <taxon>Arthropoda</taxon>
        <taxon>Hexapoda</taxon>
        <taxon>Insecta</taxon>
        <taxon>Pterygota</taxon>
        <taxon>Neoptera</taxon>
        <taxon>Paraneoptera</taxon>
        <taxon>Hemiptera</taxon>
        <taxon>Sternorrhyncha</taxon>
        <taxon>Aphidomorpha</taxon>
        <taxon>Aphidoidea</taxon>
        <taxon>Aphididae</taxon>
        <taxon>Macrosiphini</taxon>
        <taxon>Macrosiphum</taxon>
    </lineage>
</organism>
<feature type="region of interest" description="Disordered" evidence="1">
    <location>
        <begin position="43"/>
        <end position="106"/>
    </location>
</feature>
<reference evidence="2 3" key="1">
    <citation type="submission" date="2023-01" db="EMBL/GenBank/DDBJ databases">
        <authorList>
            <person name="Whitehead M."/>
        </authorList>
    </citation>
    <scope>NUCLEOTIDE SEQUENCE [LARGE SCALE GENOMIC DNA]</scope>
</reference>
<dbReference type="EMBL" id="CARXXK010000002">
    <property type="protein sequence ID" value="CAI6357156.1"/>
    <property type="molecule type" value="Genomic_DNA"/>
</dbReference>
<proteinExistence type="predicted"/>
<dbReference type="Proteomes" id="UP001160148">
    <property type="component" value="Unassembled WGS sequence"/>
</dbReference>
<name>A0AAV0WN81_9HEMI</name>
<feature type="compositionally biased region" description="Low complexity" evidence="1">
    <location>
        <begin position="67"/>
        <end position="91"/>
    </location>
</feature>
<sequence length="117" mass="13214">MQAISNGLQMQKPPGMTVNFDPYCQLNKRYSIPMSPLIHHTQYNTQYHRPQPSFQQPLVINGEQQPSPCSSNHSSTSRSTSLSVSSQSYVSPIETYSNQSSNEPNLVTYINDYNIND</sequence>
<comment type="caution">
    <text evidence="2">The sequence shown here is derived from an EMBL/GenBank/DDBJ whole genome shotgun (WGS) entry which is preliminary data.</text>
</comment>
<evidence type="ECO:0000313" key="3">
    <source>
        <dbReference type="Proteomes" id="UP001160148"/>
    </source>
</evidence>
<gene>
    <name evidence="2" type="ORF">MEUPH1_LOCUS12811</name>
</gene>
<evidence type="ECO:0000256" key="1">
    <source>
        <dbReference type="SAM" id="MobiDB-lite"/>
    </source>
</evidence>
<dbReference type="AlphaFoldDB" id="A0AAV0WN81"/>
<keyword evidence="3" id="KW-1185">Reference proteome</keyword>